<proteinExistence type="predicted"/>
<protein>
    <submittedName>
        <fullName evidence="1">Uncharacterized protein</fullName>
    </submittedName>
</protein>
<evidence type="ECO:0000313" key="2">
    <source>
        <dbReference type="Proteomes" id="UP000011770"/>
    </source>
</evidence>
<reference evidence="1 2" key="1">
    <citation type="submission" date="2013-01" db="EMBL/GenBank/DDBJ databases">
        <authorList>
            <person name="Harkins D.M."/>
            <person name="Durkin A.S."/>
            <person name="Brinkac L.M."/>
            <person name="Haft D.H."/>
            <person name="Selengut J.D."/>
            <person name="Sanka R."/>
            <person name="DePew J."/>
            <person name="Purushe J."/>
            <person name="Tulsiani S.M."/>
            <person name="Graham G.C."/>
            <person name="Burns M.-A."/>
            <person name="Dohnt M.F."/>
            <person name="Smythe L.D."/>
            <person name="McKay D.B."/>
            <person name="Craig S.B."/>
            <person name="Vinetz J.M."/>
            <person name="Sutton G.G."/>
            <person name="Nierman W.C."/>
            <person name="Fouts D.E."/>
        </authorList>
    </citation>
    <scope>NUCLEOTIDE SEQUENCE [LARGE SCALE GENOMIC DNA]</scope>
    <source>
        <strain evidence="1 2">LT2116</strain>
    </source>
</reference>
<dbReference type="AlphaFoldDB" id="M3FIG0"/>
<dbReference type="Proteomes" id="UP000011770">
    <property type="component" value="Unassembled WGS sequence"/>
</dbReference>
<organism evidence="1 2">
    <name type="scientific">Leptospira weilii serovar Topaz str. LT2116</name>
    <dbReference type="NCBI Taxonomy" id="1088540"/>
    <lineage>
        <taxon>Bacteria</taxon>
        <taxon>Pseudomonadati</taxon>
        <taxon>Spirochaetota</taxon>
        <taxon>Spirochaetia</taxon>
        <taxon>Leptospirales</taxon>
        <taxon>Leptospiraceae</taxon>
        <taxon>Leptospira</taxon>
    </lineage>
</organism>
<name>M3FIG0_9LEPT</name>
<gene>
    <name evidence="1" type="ORF">LEP1GSC188_2467</name>
</gene>
<comment type="caution">
    <text evidence="1">The sequence shown here is derived from an EMBL/GenBank/DDBJ whole genome shotgun (WGS) entry which is preliminary data.</text>
</comment>
<sequence>MKLLLKKIPQFLKTYGKLRFFLLRNVSVKKLDEPCINSVWENEK</sequence>
<dbReference type="EMBL" id="AHOR02000061">
    <property type="protein sequence ID" value="EMF80257.1"/>
    <property type="molecule type" value="Genomic_DNA"/>
</dbReference>
<evidence type="ECO:0000313" key="1">
    <source>
        <dbReference type="EMBL" id="EMF80257.1"/>
    </source>
</evidence>
<accession>M3FIG0</accession>